<evidence type="ECO:0000256" key="8">
    <source>
        <dbReference type="RuleBase" id="RU367011"/>
    </source>
</evidence>
<dbReference type="Gene3D" id="3.10.200.10">
    <property type="entry name" value="Alpha carbonic anhydrase"/>
    <property type="match status" value="1"/>
</dbReference>
<dbReference type="InterPro" id="IPR018338">
    <property type="entry name" value="Carbonic_anhydrase_a-class_CS"/>
</dbReference>
<comment type="caution">
    <text evidence="10">The sequence shown here is derived from an EMBL/GenBank/DDBJ whole genome shotgun (WGS) entry which is preliminary data.</text>
</comment>
<keyword evidence="5 8" id="KW-0862">Zinc</keyword>
<evidence type="ECO:0000313" key="10">
    <source>
        <dbReference type="EMBL" id="GFR77362.1"/>
    </source>
</evidence>
<keyword evidence="4 8" id="KW-0479">Metal-binding</keyword>
<accession>A0AAV4FV91</accession>
<keyword evidence="11" id="KW-1185">Reference proteome</keyword>
<evidence type="ECO:0000256" key="7">
    <source>
        <dbReference type="ARBA" id="ARBA00048348"/>
    </source>
</evidence>
<dbReference type="GO" id="GO:0008270">
    <property type="term" value="F:zinc ion binding"/>
    <property type="evidence" value="ECO:0007669"/>
    <property type="project" value="UniProtKB-UniRule"/>
</dbReference>
<keyword evidence="6 8" id="KW-0456">Lyase</keyword>
<sequence>MSISAGGFSDTYNVAQFHFHWGASSRVGSEHTINDKEYPMELHIVHYGQKHGALSQAAARPNGLAVLGFMFEISESDNPSLAPIVDKLSEVKYKGNATALATFSLRDIIPTSLTRFYRYSGSLTTPPCYESVAWTVFTSTIPISESQLQKFRQVMSSDKDAVTKAYKPLVNNYRPPQPINGRVVYANFRLDPDAATGVKASAVVCAVCFMVLLLL</sequence>
<comment type="catalytic activity">
    <reaction evidence="7 8">
        <text>hydrogencarbonate + H(+) = CO2 + H2O</text>
        <dbReference type="Rhea" id="RHEA:10748"/>
        <dbReference type="ChEBI" id="CHEBI:15377"/>
        <dbReference type="ChEBI" id="CHEBI:15378"/>
        <dbReference type="ChEBI" id="CHEBI:16526"/>
        <dbReference type="ChEBI" id="CHEBI:17544"/>
        <dbReference type="EC" id="4.2.1.1"/>
    </reaction>
</comment>
<evidence type="ECO:0000256" key="5">
    <source>
        <dbReference type="ARBA" id="ARBA00022833"/>
    </source>
</evidence>
<evidence type="ECO:0000256" key="2">
    <source>
        <dbReference type="ARBA" id="ARBA00010718"/>
    </source>
</evidence>
<dbReference type="Pfam" id="PF00194">
    <property type="entry name" value="Carb_anhydrase"/>
    <property type="match status" value="1"/>
</dbReference>
<dbReference type="GO" id="GO:0004089">
    <property type="term" value="F:carbonate dehydratase activity"/>
    <property type="evidence" value="ECO:0007669"/>
    <property type="project" value="UniProtKB-UniRule"/>
</dbReference>
<dbReference type="InterPro" id="IPR036398">
    <property type="entry name" value="CA_dom_sf"/>
</dbReference>
<dbReference type="EC" id="4.2.1.1" evidence="3 8"/>
<proteinExistence type="inferred from homology"/>
<comment type="function">
    <text evidence="1 8">Reversible hydration of carbon dioxide.</text>
</comment>
<dbReference type="InterPro" id="IPR023561">
    <property type="entry name" value="Carbonic_anhydrase_a-class"/>
</dbReference>
<dbReference type="PANTHER" id="PTHR18952:SF265">
    <property type="entry name" value="CARBONIC ANHYDRASE"/>
    <property type="match status" value="1"/>
</dbReference>
<dbReference type="GO" id="GO:0005886">
    <property type="term" value="C:plasma membrane"/>
    <property type="evidence" value="ECO:0007669"/>
    <property type="project" value="TreeGrafter"/>
</dbReference>
<comment type="similarity">
    <text evidence="2 8">Belongs to the alpha-carbonic anhydrase family.</text>
</comment>
<dbReference type="Proteomes" id="UP000762676">
    <property type="component" value="Unassembled WGS sequence"/>
</dbReference>
<dbReference type="AlphaFoldDB" id="A0AAV4FV91"/>
<gene>
    <name evidence="10" type="ORF">ElyMa_005823400</name>
</gene>
<dbReference type="PROSITE" id="PS51144">
    <property type="entry name" value="ALPHA_CA_2"/>
    <property type="match status" value="1"/>
</dbReference>
<reference evidence="10 11" key="1">
    <citation type="journal article" date="2021" name="Elife">
        <title>Chloroplast acquisition without the gene transfer in kleptoplastic sea slugs, Plakobranchus ocellatus.</title>
        <authorList>
            <person name="Maeda T."/>
            <person name="Takahashi S."/>
            <person name="Yoshida T."/>
            <person name="Shimamura S."/>
            <person name="Takaki Y."/>
            <person name="Nagai Y."/>
            <person name="Toyoda A."/>
            <person name="Suzuki Y."/>
            <person name="Arimoto A."/>
            <person name="Ishii H."/>
            <person name="Satoh N."/>
            <person name="Nishiyama T."/>
            <person name="Hasebe M."/>
            <person name="Maruyama T."/>
            <person name="Minagawa J."/>
            <person name="Obokata J."/>
            <person name="Shigenobu S."/>
        </authorList>
    </citation>
    <scope>NUCLEOTIDE SEQUENCE [LARGE SCALE GENOMIC DNA]</scope>
</reference>
<dbReference type="PANTHER" id="PTHR18952">
    <property type="entry name" value="CARBONIC ANHYDRASE"/>
    <property type="match status" value="1"/>
</dbReference>
<name>A0AAV4FV91_9GAST</name>
<dbReference type="SUPFAM" id="SSF51069">
    <property type="entry name" value="Carbonic anhydrase"/>
    <property type="match status" value="1"/>
</dbReference>
<dbReference type="PROSITE" id="PS00162">
    <property type="entry name" value="ALPHA_CA_1"/>
    <property type="match status" value="1"/>
</dbReference>
<dbReference type="SMART" id="SM01057">
    <property type="entry name" value="Carb_anhydrase"/>
    <property type="match status" value="1"/>
</dbReference>
<dbReference type="InterPro" id="IPR001148">
    <property type="entry name" value="CA_dom"/>
</dbReference>
<evidence type="ECO:0000256" key="1">
    <source>
        <dbReference type="ARBA" id="ARBA00002904"/>
    </source>
</evidence>
<evidence type="ECO:0000256" key="4">
    <source>
        <dbReference type="ARBA" id="ARBA00022723"/>
    </source>
</evidence>
<evidence type="ECO:0000259" key="9">
    <source>
        <dbReference type="PROSITE" id="PS51144"/>
    </source>
</evidence>
<evidence type="ECO:0000256" key="3">
    <source>
        <dbReference type="ARBA" id="ARBA00012925"/>
    </source>
</evidence>
<protein>
    <recommendedName>
        <fullName evidence="3 8">Carbonic anhydrase</fullName>
        <ecNumber evidence="3 8">4.2.1.1</ecNumber>
    </recommendedName>
</protein>
<feature type="domain" description="Alpha-carbonic anhydrase" evidence="9">
    <location>
        <begin position="1"/>
        <end position="188"/>
    </location>
</feature>
<organism evidence="10 11">
    <name type="scientific">Elysia marginata</name>
    <dbReference type="NCBI Taxonomy" id="1093978"/>
    <lineage>
        <taxon>Eukaryota</taxon>
        <taxon>Metazoa</taxon>
        <taxon>Spiralia</taxon>
        <taxon>Lophotrochozoa</taxon>
        <taxon>Mollusca</taxon>
        <taxon>Gastropoda</taxon>
        <taxon>Heterobranchia</taxon>
        <taxon>Euthyneura</taxon>
        <taxon>Panpulmonata</taxon>
        <taxon>Sacoglossa</taxon>
        <taxon>Placobranchoidea</taxon>
        <taxon>Plakobranchidae</taxon>
        <taxon>Elysia</taxon>
    </lineage>
</organism>
<comment type="cofactor">
    <cofactor evidence="8">
        <name>Zn(2+)</name>
        <dbReference type="ChEBI" id="CHEBI:29105"/>
    </cofactor>
</comment>
<evidence type="ECO:0000256" key="6">
    <source>
        <dbReference type="ARBA" id="ARBA00023239"/>
    </source>
</evidence>
<evidence type="ECO:0000313" key="11">
    <source>
        <dbReference type="Proteomes" id="UP000762676"/>
    </source>
</evidence>
<dbReference type="EMBL" id="BMAT01011684">
    <property type="protein sequence ID" value="GFR77362.1"/>
    <property type="molecule type" value="Genomic_DNA"/>
</dbReference>